<dbReference type="GO" id="GO:0005524">
    <property type="term" value="F:ATP binding"/>
    <property type="evidence" value="ECO:0007669"/>
    <property type="project" value="UniProtKB-KW"/>
</dbReference>
<comment type="similarity">
    <text evidence="8">Belongs to the TRAFAC class myosin-kinesin ATPase superfamily. Kinesin family.</text>
</comment>
<sequence length="540" mass="60644">MSENSCIEQSLCFLKQMMLALAEGRSDRHYRQSKLTQLLKGTVGRNCITIFIANILGSAQHHKETLSTLRFASLIMNVPVQPAIVELKDPKVVINDLRNEISNLKQELKMRDMLAAIHSGAQHMTVKPEMTNIGKKISCILQGDAVNTKVEQDGQTLSPGANASRHATARSSKHISEVIGQVKKMSNKLDEKLQKKVKQKNSRLHQGHSKISQATEVEEKIVGELDFKNFAVGTAQKQGDITNLQMATRRQMKLKPSARSEEAKAFGTHMLPSSEQMPMEGVSVECESADDAPDANARPSTTPPEPAQAFEDFKDEYGTEITTILKENRATLLQRHRKAKELVITVNSLKQQIDYTTSLWDEKKRQRKDQGEMVAPSGQPVIDEPELGLMLTLADLKGRYRAMHKKLLGTQAEVHYCQDMINKCRQHLLSEFTSWYQKSFLTRQDATGSEERLRAFASSLPDLKKISAKNEERGKFEQQQHVGVLVGELEESVFYKSKASAERQLNYSKALTQHSPRLKNKTVLASGLVQNKMTQHKSSQ</sequence>
<evidence type="ECO:0000256" key="3">
    <source>
        <dbReference type="ARBA" id="ARBA00022741"/>
    </source>
</evidence>
<dbReference type="GO" id="GO:0005874">
    <property type="term" value="C:microtubule"/>
    <property type="evidence" value="ECO:0007669"/>
    <property type="project" value="UniProtKB-KW"/>
</dbReference>
<dbReference type="GeneTree" id="ENSGT00940000158533"/>
<name>A0A8C4R3W6_EPTBU</name>
<dbReference type="PANTHER" id="PTHR47968:SF36">
    <property type="entry name" value="KINESIN HEAVY CHAIN ISOFORM X1"/>
    <property type="match status" value="1"/>
</dbReference>
<dbReference type="InterPro" id="IPR027417">
    <property type="entry name" value="P-loop_NTPase"/>
</dbReference>
<dbReference type="Proteomes" id="UP000694388">
    <property type="component" value="Unplaced"/>
</dbReference>
<evidence type="ECO:0000256" key="9">
    <source>
        <dbReference type="SAM" id="MobiDB-lite"/>
    </source>
</evidence>
<dbReference type="InterPro" id="IPR027640">
    <property type="entry name" value="Kinesin-like_fam"/>
</dbReference>
<evidence type="ECO:0000256" key="7">
    <source>
        <dbReference type="ARBA" id="ARBA00023212"/>
    </source>
</evidence>
<dbReference type="GO" id="GO:0003777">
    <property type="term" value="F:microtubule motor activity"/>
    <property type="evidence" value="ECO:0007669"/>
    <property type="project" value="InterPro"/>
</dbReference>
<accession>A0A8C4R3W6</accession>
<dbReference type="PANTHER" id="PTHR47968">
    <property type="entry name" value="CENTROMERE PROTEIN E"/>
    <property type="match status" value="1"/>
</dbReference>
<dbReference type="InterPro" id="IPR036961">
    <property type="entry name" value="Kinesin_motor_dom_sf"/>
</dbReference>
<dbReference type="Ensembl" id="ENSEBUT00000025087.1">
    <property type="protein sequence ID" value="ENSEBUP00000024511.1"/>
    <property type="gene ID" value="ENSEBUG00000015116.1"/>
</dbReference>
<evidence type="ECO:0000256" key="4">
    <source>
        <dbReference type="ARBA" id="ARBA00022840"/>
    </source>
</evidence>
<comment type="caution">
    <text evidence="8">Lacks conserved residue(s) required for the propagation of feature annotation.</text>
</comment>
<evidence type="ECO:0000256" key="8">
    <source>
        <dbReference type="PROSITE-ProRule" id="PRU00283"/>
    </source>
</evidence>
<reference evidence="11" key="1">
    <citation type="submission" date="2025-08" db="UniProtKB">
        <authorList>
            <consortium name="Ensembl"/>
        </authorList>
    </citation>
    <scope>IDENTIFICATION</scope>
</reference>
<evidence type="ECO:0000313" key="12">
    <source>
        <dbReference type="Proteomes" id="UP000694388"/>
    </source>
</evidence>
<dbReference type="InterPro" id="IPR001752">
    <property type="entry name" value="Kinesin_motor_dom"/>
</dbReference>
<keyword evidence="3" id="KW-0547">Nucleotide-binding</keyword>
<dbReference type="GO" id="GO:0008017">
    <property type="term" value="F:microtubule binding"/>
    <property type="evidence" value="ECO:0007669"/>
    <property type="project" value="InterPro"/>
</dbReference>
<dbReference type="Gene3D" id="3.40.850.10">
    <property type="entry name" value="Kinesin motor domain"/>
    <property type="match status" value="1"/>
</dbReference>
<keyword evidence="7" id="KW-0963">Cytoplasm</keyword>
<keyword evidence="12" id="KW-1185">Reference proteome</keyword>
<dbReference type="PROSITE" id="PS50067">
    <property type="entry name" value="KINESIN_MOTOR_2"/>
    <property type="match status" value="1"/>
</dbReference>
<keyword evidence="2" id="KW-0493">Microtubule</keyword>
<dbReference type="GO" id="GO:0007018">
    <property type="term" value="P:microtubule-based movement"/>
    <property type="evidence" value="ECO:0007669"/>
    <property type="project" value="InterPro"/>
</dbReference>
<protein>
    <recommendedName>
        <fullName evidence="10">Kinesin motor domain-containing protein</fullName>
    </recommendedName>
</protein>
<evidence type="ECO:0000256" key="5">
    <source>
        <dbReference type="ARBA" id="ARBA00023054"/>
    </source>
</evidence>
<keyword evidence="4" id="KW-0067">ATP-binding</keyword>
<dbReference type="Pfam" id="PF23735">
    <property type="entry name" value="KIF9"/>
    <property type="match status" value="1"/>
</dbReference>
<dbReference type="InterPro" id="IPR056524">
    <property type="entry name" value="KIF6/9_C"/>
</dbReference>
<feature type="domain" description="Kinesin motor" evidence="10">
    <location>
        <begin position="1"/>
        <end position="78"/>
    </location>
</feature>
<keyword evidence="7" id="KW-0206">Cytoskeleton</keyword>
<reference evidence="11" key="2">
    <citation type="submission" date="2025-09" db="UniProtKB">
        <authorList>
            <consortium name="Ensembl"/>
        </authorList>
    </citation>
    <scope>IDENTIFICATION</scope>
</reference>
<evidence type="ECO:0000256" key="2">
    <source>
        <dbReference type="ARBA" id="ARBA00022701"/>
    </source>
</evidence>
<dbReference type="AlphaFoldDB" id="A0A8C4R3W6"/>
<keyword evidence="6" id="KW-0505">Motor protein</keyword>
<keyword evidence="5" id="KW-0175">Coiled coil</keyword>
<evidence type="ECO:0000259" key="10">
    <source>
        <dbReference type="PROSITE" id="PS50067"/>
    </source>
</evidence>
<evidence type="ECO:0000256" key="6">
    <source>
        <dbReference type="ARBA" id="ARBA00023175"/>
    </source>
</evidence>
<dbReference type="Pfam" id="PF00225">
    <property type="entry name" value="Kinesin"/>
    <property type="match status" value="1"/>
</dbReference>
<comment type="subcellular location">
    <subcellularLocation>
        <location evidence="1">Cytoplasm</location>
        <location evidence="1">Cytoskeleton</location>
    </subcellularLocation>
</comment>
<evidence type="ECO:0000256" key="1">
    <source>
        <dbReference type="ARBA" id="ARBA00004245"/>
    </source>
</evidence>
<proteinExistence type="inferred from homology"/>
<feature type="region of interest" description="Disordered" evidence="9">
    <location>
        <begin position="285"/>
        <end position="308"/>
    </location>
</feature>
<organism evidence="11 12">
    <name type="scientific">Eptatretus burgeri</name>
    <name type="common">Inshore hagfish</name>
    <dbReference type="NCBI Taxonomy" id="7764"/>
    <lineage>
        <taxon>Eukaryota</taxon>
        <taxon>Metazoa</taxon>
        <taxon>Chordata</taxon>
        <taxon>Craniata</taxon>
        <taxon>Vertebrata</taxon>
        <taxon>Cyclostomata</taxon>
        <taxon>Myxini</taxon>
        <taxon>Myxiniformes</taxon>
        <taxon>Myxinidae</taxon>
        <taxon>Eptatretinae</taxon>
        <taxon>Eptatretus</taxon>
    </lineage>
</organism>
<evidence type="ECO:0000313" key="11">
    <source>
        <dbReference type="Ensembl" id="ENSEBUP00000024511.1"/>
    </source>
</evidence>
<dbReference type="SUPFAM" id="SSF52540">
    <property type="entry name" value="P-loop containing nucleoside triphosphate hydrolases"/>
    <property type="match status" value="1"/>
</dbReference>